<dbReference type="AlphaFoldDB" id="A0A1C3WTE7"/>
<accession>A0A1C3WTE7</accession>
<sequence>MASPWKFLARLVSPRRQPNQDNSAIEGVKPNVLAIAGPTETTVEESRHSADHLAREQLRPIDRSDAVAIAPEPSDETRNDSAGVLENDSAKLEPASGTVLPDVGVIVEEVEGTAEATRRERRTHATKVEAAAVVLQVSPVAASVSDEMVSLDEEIAMLRTQLAGKLRLQNAQLNRMLARFER</sequence>
<feature type="region of interest" description="Disordered" evidence="1">
    <location>
        <begin position="65"/>
        <end position="90"/>
    </location>
</feature>
<reference evidence="2 3" key="1">
    <citation type="submission" date="2016-08" db="EMBL/GenBank/DDBJ databases">
        <authorList>
            <person name="Seilhamer J.J."/>
        </authorList>
    </citation>
    <scope>NUCLEOTIDE SEQUENCE [LARGE SCALE GENOMIC DNA]</scope>
    <source>
        <strain evidence="2 3">P1-7</strain>
    </source>
</reference>
<evidence type="ECO:0000256" key="1">
    <source>
        <dbReference type="SAM" id="MobiDB-lite"/>
    </source>
</evidence>
<evidence type="ECO:0000313" key="2">
    <source>
        <dbReference type="EMBL" id="SCB43317.1"/>
    </source>
</evidence>
<organism evidence="2 3">
    <name type="scientific">Rhizobium lusitanum</name>
    <dbReference type="NCBI Taxonomy" id="293958"/>
    <lineage>
        <taxon>Bacteria</taxon>
        <taxon>Pseudomonadati</taxon>
        <taxon>Pseudomonadota</taxon>
        <taxon>Alphaproteobacteria</taxon>
        <taxon>Hyphomicrobiales</taxon>
        <taxon>Rhizobiaceae</taxon>
        <taxon>Rhizobium/Agrobacterium group</taxon>
        <taxon>Rhizobium</taxon>
    </lineage>
</organism>
<name>A0A1C3WTE7_9HYPH</name>
<proteinExistence type="predicted"/>
<evidence type="ECO:0000313" key="3">
    <source>
        <dbReference type="Proteomes" id="UP000199205"/>
    </source>
</evidence>
<dbReference type="EMBL" id="FMAF01000017">
    <property type="protein sequence ID" value="SCB43317.1"/>
    <property type="molecule type" value="Genomic_DNA"/>
</dbReference>
<gene>
    <name evidence="2" type="ORF">GA0061101_11726</name>
</gene>
<protein>
    <submittedName>
        <fullName evidence="2">Uncharacterized protein</fullName>
    </submittedName>
</protein>
<dbReference type="Proteomes" id="UP000199205">
    <property type="component" value="Unassembled WGS sequence"/>
</dbReference>